<keyword evidence="2" id="KW-1185">Reference proteome</keyword>
<reference evidence="1" key="1">
    <citation type="submission" date="2021-10" db="EMBL/GenBank/DDBJ databases">
        <title>Tropical sea cucumber genome reveals ecological adaptation and Cuvierian tubules defense mechanism.</title>
        <authorList>
            <person name="Chen T."/>
        </authorList>
    </citation>
    <scope>NUCLEOTIDE SEQUENCE</scope>
    <source>
        <strain evidence="1">Nanhai2018</strain>
        <tissue evidence="1">Muscle</tissue>
    </source>
</reference>
<dbReference type="OrthoDB" id="10401725at2759"/>
<gene>
    <name evidence="1" type="ORF">HOLleu_02960</name>
</gene>
<dbReference type="SUPFAM" id="SSF50249">
    <property type="entry name" value="Nucleic acid-binding proteins"/>
    <property type="match status" value="1"/>
</dbReference>
<dbReference type="Gene3D" id="2.40.50.140">
    <property type="entry name" value="Nucleic acid-binding proteins"/>
    <property type="match status" value="1"/>
</dbReference>
<dbReference type="AlphaFoldDB" id="A0A9Q1CR15"/>
<protein>
    <submittedName>
        <fullName evidence="1">Uncharacterized protein</fullName>
    </submittedName>
</protein>
<dbReference type="EMBL" id="JAIZAY010000001">
    <property type="protein sequence ID" value="KAJ8049972.1"/>
    <property type="molecule type" value="Genomic_DNA"/>
</dbReference>
<comment type="caution">
    <text evidence="1">The sequence shown here is derived from an EMBL/GenBank/DDBJ whole genome shotgun (WGS) entry which is preliminary data.</text>
</comment>
<proteinExistence type="predicted"/>
<evidence type="ECO:0000313" key="1">
    <source>
        <dbReference type="EMBL" id="KAJ8049972.1"/>
    </source>
</evidence>
<evidence type="ECO:0000313" key="2">
    <source>
        <dbReference type="Proteomes" id="UP001152320"/>
    </source>
</evidence>
<dbReference type="Proteomes" id="UP001152320">
    <property type="component" value="Chromosome 1"/>
</dbReference>
<dbReference type="InterPro" id="IPR012340">
    <property type="entry name" value="NA-bd_OB-fold"/>
</dbReference>
<accession>A0A9Q1CR15</accession>
<organism evidence="1 2">
    <name type="scientific">Holothuria leucospilota</name>
    <name type="common">Black long sea cucumber</name>
    <name type="synonym">Mertensiothuria leucospilota</name>
    <dbReference type="NCBI Taxonomy" id="206669"/>
    <lineage>
        <taxon>Eukaryota</taxon>
        <taxon>Metazoa</taxon>
        <taxon>Echinodermata</taxon>
        <taxon>Eleutherozoa</taxon>
        <taxon>Echinozoa</taxon>
        <taxon>Holothuroidea</taxon>
        <taxon>Aspidochirotacea</taxon>
        <taxon>Aspidochirotida</taxon>
        <taxon>Holothuriidae</taxon>
        <taxon>Holothuria</taxon>
    </lineage>
</organism>
<name>A0A9Q1CR15_HOLLE</name>
<sequence length="177" mass="20279">MDEEGTVMEVHLVSIGKQTAKRLAQKLHKRKFYIITHFSLNKREECTYLRLSADKAKIFQTAKQFTLPQEKVQEFFHPAQCTIPHALASPKKRRLSVGGTIAQVYELKQGSNWKRRDVLLSDNSTGKKICCKLWGDHATKITETNKGSTVTIENVEVDVYNDNHQLRSTNMTTIQVF</sequence>